<dbReference type="RefSeq" id="XP_024669282.1">
    <property type="nucleotide sequence ID" value="XM_024817878.1"/>
</dbReference>
<dbReference type="GO" id="GO:0008168">
    <property type="term" value="F:methyltransferase activity"/>
    <property type="evidence" value="ECO:0007669"/>
    <property type="project" value="UniProtKB-KW"/>
</dbReference>
<evidence type="ECO:0000313" key="2">
    <source>
        <dbReference type="EMBL" id="PLB35270.1"/>
    </source>
</evidence>
<dbReference type="SUPFAM" id="SSF53335">
    <property type="entry name" value="S-adenosyl-L-methionine-dependent methyltransferases"/>
    <property type="match status" value="1"/>
</dbReference>
<dbReference type="InterPro" id="IPR029063">
    <property type="entry name" value="SAM-dependent_MTases_sf"/>
</dbReference>
<keyword evidence="2" id="KW-0489">Methyltransferase</keyword>
<organism evidence="2 3">
    <name type="scientific">Aspergillus candidus</name>
    <dbReference type="NCBI Taxonomy" id="41067"/>
    <lineage>
        <taxon>Eukaryota</taxon>
        <taxon>Fungi</taxon>
        <taxon>Dikarya</taxon>
        <taxon>Ascomycota</taxon>
        <taxon>Pezizomycotina</taxon>
        <taxon>Eurotiomycetes</taxon>
        <taxon>Eurotiomycetidae</taxon>
        <taxon>Eurotiales</taxon>
        <taxon>Aspergillaceae</taxon>
        <taxon>Aspergillus</taxon>
        <taxon>Aspergillus subgen. Circumdati</taxon>
    </lineage>
</organism>
<dbReference type="InterPro" id="IPR052514">
    <property type="entry name" value="SAM-dependent_MTase"/>
</dbReference>
<evidence type="ECO:0000259" key="1">
    <source>
        <dbReference type="Pfam" id="PF05050"/>
    </source>
</evidence>
<proteinExistence type="predicted"/>
<keyword evidence="3" id="KW-1185">Reference proteome</keyword>
<evidence type="ECO:0000313" key="3">
    <source>
        <dbReference type="Proteomes" id="UP000234585"/>
    </source>
</evidence>
<dbReference type="NCBIfam" id="TIGR01444">
    <property type="entry name" value="fkbM_fam"/>
    <property type="match status" value="1"/>
</dbReference>
<dbReference type="GO" id="GO:0032259">
    <property type="term" value="P:methylation"/>
    <property type="evidence" value="ECO:0007669"/>
    <property type="project" value="UniProtKB-KW"/>
</dbReference>
<sequence length="262" mass="28678">MAPELVHLGGDFHCYASGVDEARFIYREVFQDHSYGGSDLPSKPLIVDVGANIGLFSLYMKQQHPGAQILAFEPAPETFDALTRNLALHGASDVAAHRCALGADTHTATLTYYPNVPGNSTLRGMDKMRDQEVLREHFGAVKVEGWFRDPVEVEVPVHRLSDYLGRYVDEGDAIDLLKVDVEGSEMSVLRGVDEADWLRVRHVLVEVTGLNGCRDQVQNFLQAKGFKLSYAAAREIPEGLKTGVLTAIRGPSNEDSGVNLGA</sequence>
<dbReference type="OrthoDB" id="5835829at2759"/>
<reference evidence="2 3" key="1">
    <citation type="submission" date="2017-12" db="EMBL/GenBank/DDBJ databases">
        <authorList>
            <consortium name="DOE Joint Genome Institute"/>
            <person name="Haridas S."/>
            <person name="Kjaerbolling I."/>
            <person name="Vesth T.C."/>
            <person name="Frisvad J.C."/>
            <person name="Nybo J.L."/>
            <person name="Theobald S."/>
            <person name="Kuo A."/>
            <person name="Bowyer P."/>
            <person name="Matsuda Y."/>
            <person name="Mondo S."/>
            <person name="Lyhne E.K."/>
            <person name="Kogle M.E."/>
            <person name="Clum A."/>
            <person name="Lipzen A."/>
            <person name="Salamov A."/>
            <person name="Ngan C.Y."/>
            <person name="Daum C."/>
            <person name="Chiniquy J."/>
            <person name="Barry K."/>
            <person name="LaButti K."/>
            <person name="Simmons B.A."/>
            <person name="Magnuson J.K."/>
            <person name="Mortensen U.H."/>
            <person name="Larsen T.O."/>
            <person name="Grigoriev I.V."/>
            <person name="Baker S.E."/>
            <person name="Andersen M.R."/>
            <person name="Nordberg H.P."/>
            <person name="Cantor M.N."/>
            <person name="Hua S.X."/>
        </authorList>
    </citation>
    <scope>NUCLEOTIDE SEQUENCE [LARGE SCALE GENOMIC DNA]</scope>
    <source>
        <strain evidence="2 3">CBS 102.13</strain>
    </source>
</reference>
<gene>
    <name evidence="2" type="ORF">BDW47DRAFT_133605</name>
</gene>
<accession>A0A2I2F3Q5</accession>
<dbReference type="InterPro" id="IPR006342">
    <property type="entry name" value="FkbM_mtfrase"/>
</dbReference>
<dbReference type="GeneID" id="36525038"/>
<dbReference type="Gene3D" id="3.40.50.150">
    <property type="entry name" value="Vaccinia Virus protein VP39"/>
    <property type="match status" value="1"/>
</dbReference>
<keyword evidence="2" id="KW-0808">Transferase</keyword>
<dbReference type="AlphaFoldDB" id="A0A2I2F3Q5"/>
<dbReference type="Pfam" id="PF05050">
    <property type="entry name" value="Methyltransf_21"/>
    <property type="match status" value="1"/>
</dbReference>
<dbReference type="PANTHER" id="PTHR34203:SF13">
    <property type="entry name" value="EXPRESSED PROTEIN"/>
    <property type="match status" value="1"/>
</dbReference>
<dbReference type="EMBL" id="KZ559165">
    <property type="protein sequence ID" value="PLB35270.1"/>
    <property type="molecule type" value="Genomic_DNA"/>
</dbReference>
<protein>
    <submittedName>
        <fullName evidence="2">Methyltransferase FkbM</fullName>
    </submittedName>
</protein>
<name>A0A2I2F3Q5_ASPCN</name>
<dbReference type="PANTHER" id="PTHR34203">
    <property type="entry name" value="METHYLTRANSFERASE, FKBM FAMILY PROTEIN"/>
    <property type="match status" value="1"/>
</dbReference>
<feature type="domain" description="Methyltransferase FkbM" evidence="1">
    <location>
        <begin position="48"/>
        <end position="227"/>
    </location>
</feature>
<dbReference type="Proteomes" id="UP000234585">
    <property type="component" value="Unassembled WGS sequence"/>
</dbReference>